<dbReference type="AlphaFoldDB" id="A0A7X0H2X6"/>
<sequence>MKKLLPLVQKSRSVLSKLHRDERGAEGLEKLLIVAAIVLPLLGLLIIFRQTLGDWVVGEWDDVRDAADSDLSGPSNSE</sequence>
<evidence type="ECO:0000313" key="3">
    <source>
        <dbReference type="Proteomes" id="UP000541810"/>
    </source>
</evidence>
<keyword evidence="1" id="KW-0812">Transmembrane</keyword>
<name>A0A7X0H2X6_9BACT</name>
<protein>
    <submittedName>
        <fullName evidence="2">Flp pilus assembly pilin Flp</fullName>
    </submittedName>
</protein>
<gene>
    <name evidence="2" type="ORF">HNQ40_000067</name>
</gene>
<keyword evidence="1" id="KW-1133">Transmembrane helix</keyword>
<comment type="caution">
    <text evidence="2">The sequence shown here is derived from an EMBL/GenBank/DDBJ whole genome shotgun (WGS) entry which is preliminary data.</text>
</comment>
<evidence type="ECO:0000256" key="1">
    <source>
        <dbReference type="SAM" id="Phobius"/>
    </source>
</evidence>
<dbReference type="EMBL" id="JACHGY010000001">
    <property type="protein sequence ID" value="MBB6428261.1"/>
    <property type="molecule type" value="Genomic_DNA"/>
</dbReference>
<feature type="transmembrane region" description="Helical" evidence="1">
    <location>
        <begin position="31"/>
        <end position="48"/>
    </location>
</feature>
<accession>A0A7X0H2X6</accession>
<evidence type="ECO:0000313" key="2">
    <source>
        <dbReference type="EMBL" id="MBB6428261.1"/>
    </source>
</evidence>
<keyword evidence="1" id="KW-0472">Membrane</keyword>
<proteinExistence type="predicted"/>
<reference evidence="2 3" key="1">
    <citation type="submission" date="2020-08" db="EMBL/GenBank/DDBJ databases">
        <title>Genomic Encyclopedia of Type Strains, Phase IV (KMG-IV): sequencing the most valuable type-strain genomes for metagenomic binning, comparative biology and taxonomic classification.</title>
        <authorList>
            <person name="Goeker M."/>
        </authorList>
    </citation>
    <scope>NUCLEOTIDE SEQUENCE [LARGE SCALE GENOMIC DNA]</scope>
    <source>
        <strain evidence="2 3">DSM 103725</strain>
    </source>
</reference>
<dbReference type="RefSeq" id="WP_184675246.1">
    <property type="nucleotide sequence ID" value="NZ_JACHGY010000001.1"/>
</dbReference>
<dbReference type="Proteomes" id="UP000541810">
    <property type="component" value="Unassembled WGS sequence"/>
</dbReference>
<keyword evidence="3" id="KW-1185">Reference proteome</keyword>
<organism evidence="2 3">
    <name type="scientific">Algisphaera agarilytica</name>
    <dbReference type="NCBI Taxonomy" id="1385975"/>
    <lineage>
        <taxon>Bacteria</taxon>
        <taxon>Pseudomonadati</taxon>
        <taxon>Planctomycetota</taxon>
        <taxon>Phycisphaerae</taxon>
        <taxon>Phycisphaerales</taxon>
        <taxon>Phycisphaeraceae</taxon>
        <taxon>Algisphaera</taxon>
    </lineage>
</organism>